<accession>A0AAW6TAU4</accession>
<feature type="transmembrane region" description="Helical" evidence="2">
    <location>
        <begin position="48"/>
        <end position="71"/>
    </location>
</feature>
<comment type="caution">
    <text evidence="3">The sequence shown here is derived from an EMBL/GenBank/DDBJ whole genome shotgun (WGS) entry which is preliminary data.</text>
</comment>
<feature type="transmembrane region" description="Helical" evidence="2">
    <location>
        <begin position="77"/>
        <end position="103"/>
    </location>
</feature>
<keyword evidence="2" id="KW-0812">Transmembrane</keyword>
<keyword evidence="2" id="KW-0472">Membrane</keyword>
<feature type="transmembrane region" description="Helical" evidence="2">
    <location>
        <begin position="150"/>
        <end position="170"/>
    </location>
</feature>
<dbReference type="EMBL" id="JASATX010000005">
    <property type="protein sequence ID" value="MDI2099559.1"/>
    <property type="molecule type" value="Genomic_DNA"/>
</dbReference>
<dbReference type="AlphaFoldDB" id="A0AAW6TAU4"/>
<proteinExistence type="predicted"/>
<evidence type="ECO:0000313" key="4">
    <source>
        <dbReference type="Proteomes" id="UP001321506"/>
    </source>
</evidence>
<keyword evidence="2" id="KW-1133">Transmembrane helix</keyword>
<reference evidence="3 4" key="1">
    <citation type="submission" date="2023-04" db="EMBL/GenBank/DDBJ databases">
        <title>Klugiella caeni sp. nov. isolated from the sludge of biochemical tank.</title>
        <authorList>
            <person name="Geng K."/>
        </authorList>
    </citation>
    <scope>NUCLEOTIDE SEQUENCE [LARGE SCALE GENOMIC DNA]</scope>
    <source>
        <strain evidence="3 4">YN-L-19</strain>
    </source>
</reference>
<feature type="transmembrane region" description="Helical" evidence="2">
    <location>
        <begin position="200"/>
        <end position="218"/>
    </location>
</feature>
<evidence type="ECO:0000256" key="2">
    <source>
        <dbReference type="SAM" id="Phobius"/>
    </source>
</evidence>
<evidence type="ECO:0000313" key="3">
    <source>
        <dbReference type="EMBL" id="MDI2099559.1"/>
    </source>
</evidence>
<dbReference type="Proteomes" id="UP001321506">
    <property type="component" value="Unassembled WGS sequence"/>
</dbReference>
<name>A0AAW6TAU4_9MICO</name>
<feature type="transmembrane region" description="Helical" evidence="2">
    <location>
        <begin position="115"/>
        <end position="138"/>
    </location>
</feature>
<dbReference type="RefSeq" id="WP_281489352.1">
    <property type="nucleotide sequence ID" value="NZ_JASATX010000005.1"/>
</dbReference>
<organism evidence="3 4">
    <name type="scientific">Ruicaihuangia caeni</name>
    <dbReference type="NCBI Taxonomy" id="3042517"/>
    <lineage>
        <taxon>Bacteria</taxon>
        <taxon>Bacillati</taxon>
        <taxon>Actinomycetota</taxon>
        <taxon>Actinomycetes</taxon>
        <taxon>Micrococcales</taxon>
        <taxon>Microbacteriaceae</taxon>
        <taxon>Ruicaihuangia</taxon>
    </lineage>
</organism>
<gene>
    <name evidence="3" type="ORF">QF206_11350</name>
</gene>
<feature type="transmembrane region" description="Helical" evidence="2">
    <location>
        <begin position="177"/>
        <end position="194"/>
    </location>
</feature>
<evidence type="ECO:0000256" key="1">
    <source>
        <dbReference type="SAM" id="MobiDB-lite"/>
    </source>
</evidence>
<sequence length="223" mass="23437">MDSGHSSKNKPAVPQTPQQAELGDEPLDPAEMLALLEHQQRAFTQAHVLSVALLYGVWGIAWLIGFVLLWLGWSAEWMPLALAGAIFAALIVTAIVISAIVGIRIGRGVRGASDFAGAVYGLSWSVLGIALAAIGMGLLQHGLSQELASLYFPSAYAVMAGIMYLFGAALWNEKSQLVVGVPLLALGALAPFAGAPHNNLVMALGGVVFLAASIRDALRARKR</sequence>
<evidence type="ECO:0008006" key="5">
    <source>
        <dbReference type="Google" id="ProtNLM"/>
    </source>
</evidence>
<feature type="region of interest" description="Disordered" evidence="1">
    <location>
        <begin position="1"/>
        <end position="21"/>
    </location>
</feature>
<keyword evidence="4" id="KW-1185">Reference proteome</keyword>
<protein>
    <recommendedName>
        <fullName evidence="5">DUF2157 domain-containing protein</fullName>
    </recommendedName>
</protein>